<name>A0A0F9HEA0_9ZZZZ</name>
<dbReference type="SUPFAM" id="SSF53335">
    <property type="entry name" value="S-adenosyl-L-methionine-dependent methyltransferases"/>
    <property type="match status" value="1"/>
</dbReference>
<evidence type="ECO:0000313" key="1">
    <source>
        <dbReference type="EMBL" id="KKL73402.1"/>
    </source>
</evidence>
<dbReference type="EMBL" id="LAZR01024970">
    <property type="protein sequence ID" value="KKL73402.1"/>
    <property type="molecule type" value="Genomic_DNA"/>
</dbReference>
<proteinExistence type="predicted"/>
<feature type="non-terminal residue" evidence="1">
    <location>
        <position position="1"/>
    </location>
</feature>
<gene>
    <name evidence="1" type="ORF">LCGC14_2075300</name>
</gene>
<dbReference type="AlphaFoldDB" id="A0A0F9HEA0"/>
<dbReference type="Gene3D" id="3.40.50.150">
    <property type="entry name" value="Vaccinia Virus protein VP39"/>
    <property type="match status" value="1"/>
</dbReference>
<protein>
    <recommendedName>
        <fullName evidence="2">Class I SAM-dependent methyltransferase</fullName>
    </recommendedName>
</protein>
<dbReference type="Pfam" id="PF13578">
    <property type="entry name" value="Methyltransf_24"/>
    <property type="match status" value="1"/>
</dbReference>
<comment type="caution">
    <text evidence="1">The sequence shown here is derived from an EMBL/GenBank/DDBJ whole genome shotgun (WGS) entry which is preliminary data.</text>
</comment>
<organism evidence="1">
    <name type="scientific">marine sediment metagenome</name>
    <dbReference type="NCBI Taxonomy" id="412755"/>
    <lineage>
        <taxon>unclassified sequences</taxon>
        <taxon>metagenomes</taxon>
        <taxon>ecological metagenomes</taxon>
    </lineage>
</organism>
<evidence type="ECO:0008006" key="2">
    <source>
        <dbReference type="Google" id="ProtNLM"/>
    </source>
</evidence>
<accession>A0A0F9HEA0</accession>
<sequence length="130" mass="14470">AIDDSFGFSGDVRQATHLSRTLRLLAQQSADGRARPLCGWSAEMATFVANESLDWVYLDADHTLAGCMGDLEAWYPKLKSGGILAGHDYVYGWACSVPEAVRRFMWSIGRDVDKVQTTDGQDSPTFWFMK</sequence>
<dbReference type="InterPro" id="IPR029063">
    <property type="entry name" value="SAM-dependent_MTases_sf"/>
</dbReference>
<reference evidence="1" key="1">
    <citation type="journal article" date="2015" name="Nature">
        <title>Complex archaea that bridge the gap between prokaryotes and eukaryotes.</title>
        <authorList>
            <person name="Spang A."/>
            <person name="Saw J.H."/>
            <person name="Jorgensen S.L."/>
            <person name="Zaremba-Niedzwiedzka K."/>
            <person name="Martijn J."/>
            <person name="Lind A.E."/>
            <person name="van Eijk R."/>
            <person name="Schleper C."/>
            <person name="Guy L."/>
            <person name="Ettema T.J."/>
        </authorList>
    </citation>
    <scope>NUCLEOTIDE SEQUENCE</scope>
</reference>